<dbReference type="InterPro" id="IPR053147">
    <property type="entry name" value="Hsp_HslJ-like"/>
</dbReference>
<gene>
    <name evidence="2" type="ORF">HMPREF0765_3986</name>
</gene>
<organism evidence="2 3">
    <name type="scientific">Sphingobacterium spiritivorum ATCC 33300</name>
    <dbReference type="NCBI Taxonomy" id="525372"/>
    <lineage>
        <taxon>Bacteria</taxon>
        <taxon>Pseudomonadati</taxon>
        <taxon>Bacteroidota</taxon>
        <taxon>Sphingobacteriia</taxon>
        <taxon>Sphingobacteriales</taxon>
        <taxon>Sphingobacteriaceae</taxon>
        <taxon>Sphingobacterium</taxon>
    </lineage>
</organism>
<dbReference type="Gene3D" id="2.40.128.270">
    <property type="match status" value="2"/>
</dbReference>
<accession>C2G330</accession>
<reference evidence="2 3" key="1">
    <citation type="submission" date="2009-01" db="EMBL/GenBank/DDBJ databases">
        <authorList>
            <person name="Qin X."/>
            <person name="Bachman B."/>
            <person name="Battles P."/>
            <person name="Bell A."/>
            <person name="Bess C."/>
            <person name="Bickham C."/>
            <person name="Chaboub L."/>
            <person name="Chen D."/>
            <person name="Coyle M."/>
            <person name="Deiros D.R."/>
            <person name="Dinh H."/>
            <person name="Forbes L."/>
            <person name="Fowler G."/>
            <person name="Francisco L."/>
            <person name="Fu Q."/>
            <person name="Gubbala S."/>
            <person name="Hale W."/>
            <person name="Han Y."/>
            <person name="Hemphill L."/>
            <person name="Highlander S.K."/>
            <person name="Hirani K."/>
            <person name="Hogues M."/>
            <person name="Jackson L."/>
            <person name="Jakkamsetti A."/>
            <person name="Javaid M."/>
            <person name="Jiang H."/>
            <person name="Korchina V."/>
            <person name="Kovar C."/>
            <person name="Lara F."/>
            <person name="Lee S."/>
            <person name="Mata R."/>
            <person name="Mathew T."/>
            <person name="Moen C."/>
            <person name="Morales K."/>
            <person name="Munidasa M."/>
            <person name="Nazareth L."/>
            <person name="Ngo R."/>
            <person name="Nguyen L."/>
            <person name="Okwuonu G."/>
            <person name="Ongeri F."/>
            <person name="Patil S."/>
            <person name="Petrosino J."/>
            <person name="Pham C."/>
            <person name="Pham P."/>
            <person name="Pu L.-L."/>
            <person name="Puazo M."/>
            <person name="Raj R."/>
            <person name="Reid J."/>
            <person name="Rouhana J."/>
            <person name="Saada N."/>
            <person name="Shang Y."/>
            <person name="Simmons D."/>
            <person name="Thornton R."/>
            <person name="Warren J."/>
            <person name="Weissenberger G."/>
            <person name="Zhang J."/>
            <person name="Zhang L."/>
            <person name="Zhou C."/>
            <person name="Zhu D."/>
            <person name="Muzny D."/>
            <person name="Worley K."/>
            <person name="Gibbs R."/>
        </authorList>
    </citation>
    <scope>NUCLEOTIDE SEQUENCE [LARGE SCALE GENOMIC DNA]</scope>
    <source>
        <strain evidence="2 3">ATCC 33300</strain>
    </source>
</reference>
<dbReference type="HOGENOM" id="CLU_058026_2_0_10"/>
<comment type="caution">
    <text evidence="2">The sequence shown here is derived from an EMBL/GenBank/DDBJ whole genome shotgun (WGS) entry which is preliminary data.</text>
</comment>
<dbReference type="RefSeq" id="WP_003003150.1">
    <property type="nucleotide sequence ID" value="NZ_GG668630.1"/>
</dbReference>
<dbReference type="InterPro" id="IPR005184">
    <property type="entry name" value="DUF306_Meta_HslJ"/>
</dbReference>
<dbReference type="Proteomes" id="UP000006241">
    <property type="component" value="Unassembled WGS sequence"/>
</dbReference>
<dbReference type="PROSITE" id="PS51257">
    <property type="entry name" value="PROKAR_LIPOPROTEIN"/>
    <property type="match status" value="1"/>
</dbReference>
<dbReference type="PANTHER" id="PTHR35535">
    <property type="entry name" value="HEAT SHOCK PROTEIN HSLJ"/>
    <property type="match status" value="1"/>
</dbReference>
<evidence type="ECO:0000313" key="3">
    <source>
        <dbReference type="Proteomes" id="UP000006241"/>
    </source>
</evidence>
<dbReference type="Pfam" id="PF03724">
    <property type="entry name" value="META"/>
    <property type="match status" value="2"/>
</dbReference>
<dbReference type="EMBL" id="ACHB01000091">
    <property type="protein sequence ID" value="EEI90399.1"/>
    <property type="molecule type" value="Genomic_DNA"/>
</dbReference>
<feature type="domain" description="DUF306" evidence="1">
    <location>
        <begin position="159"/>
        <end position="265"/>
    </location>
</feature>
<dbReference type="PANTHER" id="PTHR35535:SF1">
    <property type="entry name" value="HEAT SHOCK PROTEIN HSLJ"/>
    <property type="match status" value="1"/>
</dbReference>
<evidence type="ECO:0000313" key="2">
    <source>
        <dbReference type="EMBL" id="EEI90399.1"/>
    </source>
</evidence>
<proteinExistence type="predicted"/>
<dbReference type="AlphaFoldDB" id="C2G330"/>
<feature type="domain" description="DUF306" evidence="1">
    <location>
        <begin position="38"/>
        <end position="147"/>
    </location>
</feature>
<name>C2G330_SPHSI</name>
<evidence type="ECO:0000259" key="1">
    <source>
        <dbReference type="Pfam" id="PF03724"/>
    </source>
</evidence>
<sequence length="269" mass="29332">MKSTIVMSIIAFSMSLSSCGVFQKGGKKMDKTETSSSEEITGKKWKLIELNGKPVADKVNGKEPFLELDASEKRYSASGGCNGIGGNFTLSANNRITFAQGMSTMMACPDMTIEQGLSRVFTTVDNYTVKDGILSLNKARMAPLAKFQEVKEGSSSKEQTLNGTWELDYISGPRIAFDGLYPNKKPTITFDTANKKANGNSSCNNYNTSIKIEGGNLHFGPVASTKMACQGSGESVYFKTLETITNYDIQDNTLHLIMGDIAVMRFHKK</sequence>
<protein>
    <submittedName>
        <fullName evidence="2">META domain protein</fullName>
    </submittedName>
</protein>
<dbReference type="InterPro" id="IPR038670">
    <property type="entry name" value="HslJ-like_sf"/>
</dbReference>